<evidence type="ECO:0000256" key="1">
    <source>
        <dbReference type="SAM" id="MobiDB-lite"/>
    </source>
</evidence>
<sequence>MPGGKGSGLEHSDKRSESSSQQSTDDSRHHREDSPQSKHGGETKHSEASSQQSIDDFRDNKEHSPRSKHGGEAKHSEASSERSIDDFRHHKDRSAQPKHYENSSEQSIDDFRHHNEHSTQPKHGGEASQNFTEDFELLGFGEEDSGERLSDISDGDLSMGTETEGSMASLMEFTLFPEVTKPTESTKAGNTELQKTQAENARGEKTPSQRTVRFAPSKLPKPSPRLLETKATRTSLIKVPRSFVKYAPNPSVCPWQSTAGSSSSVKPGKRWH</sequence>
<accession>A0A6J5XBR0</accession>
<reference evidence="3" key="1">
    <citation type="journal article" date="2020" name="Genome Biol.">
        <title>Gamete binning: chromosome-level and haplotype-resolved genome assembly enabled by high-throughput single-cell sequencing of gamete genomes.</title>
        <authorList>
            <person name="Campoy J.A."/>
            <person name="Sun H."/>
            <person name="Goel M."/>
            <person name="Jiao W.-B."/>
            <person name="Folz-Donahue K."/>
            <person name="Wang N."/>
            <person name="Rubio M."/>
            <person name="Liu C."/>
            <person name="Kukat C."/>
            <person name="Ruiz D."/>
            <person name="Huettel B."/>
            <person name="Schneeberger K."/>
        </authorList>
    </citation>
    <scope>NUCLEOTIDE SEQUENCE [LARGE SCALE GENOMIC DNA]</scope>
    <source>
        <strain evidence="3">cv. Rojo Pasion</strain>
    </source>
</reference>
<organism evidence="2 3">
    <name type="scientific">Prunus armeniaca</name>
    <name type="common">Apricot</name>
    <name type="synonym">Armeniaca vulgaris</name>
    <dbReference type="NCBI Taxonomy" id="36596"/>
    <lineage>
        <taxon>Eukaryota</taxon>
        <taxon>Viridiplantae</taxon>
        <taxon>Streptophyta</taxon>
        <taxon>Embryophyta</taxon>
        <taxon>Tracheophyta</taxon>
        <taxon>Spermatophyta</taxon>
        <taxon>Magnoliopsida</taxon>
        <taxon>eudicotyledons</taxon>
        <taxon>Gunneridae</taxon>
        <taxon>Pentapetalae</taxon>
        <taxon>rosids</taxon>
        <taxon>fabids</taxon>
        <taxon>Rosales</taxon>
        <taxon>Rosaceae</taxon>
        <taxon>Amygdaloideae</taxon>
        <taxon>Amygdaleae</taxon>
        <taxon>Prunus</taxon>
    </lineage>
</organism>
<feature type="compositionally biased region" description="Polar residues" evidence="1">
    <location>
        <begin position="182"/>
        <end position="199"/>
    </location>
</feature>
<feature type="region of interest" description="Disordered" evidence="1">
    <location>
        <begin position="179"/>
        <end position="225"/>
    </location>
</feature>
<evidence type="ECO:0000313" key="2">
    <source>
        <dbReference type="EMBL" id="CAB4310341.1"/>
    </source>
</evidence>
<evidence type="ECO:0000313" key="3">
    <source>
        <dbReference type="Proteomes" id="UP000507245"/>
    </source>
</evidence>
<dbReference type="AlphaFoldDB" id="A0A6J5XBR0"/>
<feature type="compositionally biased region" description="Low complexity" evidence="1">
    <location>
        <begin position="216"/>
        <end position="225"/>
    </location>
</feature>
<name>A0A6J5XBR0_PRUAR</name>
<feature type="compositionally biased region" description="Basic and acidic residues" evidence="1">
    <location>
        <begin position="8"/>
        <end position="17"/>
    </location>
</feature>
<dbReference type="EMBL" id="CAEKKB010000005">
    <property type="protein sequence ID" value="CAB4310341.1"/>
    <property type="molecule type" value="Genomic_DNA"/>
</dbReference>
<gene>
    <name evidence="2" type="ORF">ORAREDHAP_LOCUS32177</name>
</gene>
<keyword evidence="3" id="KW-1185">Reference proteome</keyword>
<dbReference type="OrthoDB" id="1743770at2759"/>
<protein>
    <submittedName>
        <fullName evidence="2">Uncharacterized protein</fullName>
    </submittedName>
</protein>
<feature type="compositionally biased region" description="Basic and acidic residues" evidence="1">
    <location>
        <begin position="55"/>
        <end position="102"/>
    </location>
</feature>
<dbReference type="Proteomes" id="UP000507245">
    <property type="component" value="Unassembled WGS sequence"/>
</dbReference>
<feature type="compositionally biased region" description="Polar residues" evidence="1">
    <location>
        <begin position="254"/>
        <end position="265"/>
    </location>
</feature>
<feature type="compositionally biased region" description="Acidic residues" evidence="1">
    <location>
        <begin position="133"/>
        <end position="145"/>
    </location>
</feature>
<proteinExistence type="predicted"/>
<feature type="region of interest" description="Disordered" evidence="1">
    <location>
        <begin position="1"/>
        <end position="162"/>
    </location>
</feature>
<feature type="compositionally biased region" description="Basic and acidic residues" evidence="1">
    <location>
        <begin position="25"/>
        <end position="47"/>
    </location>
</feature>
<feature type="region of interest" description="Disordered" evidence="1">
    <location>
        <begin position="250"/>
        <end position="272"/>
    </location>
</feature>
<feature type="compositionally biased region" description="Basic and acidic residues" evidence="1">
    <location>
        <begin position="109"/>
        <end position="125"/>
    </location>
</feature>